<dbReference type="RefSeq" id="WP_090944290.1">
    <property type="nucleotide sequence ID" value="NZ_FNDJ01000024.1"/>
</dbReference>
<comment type="subcellular location">
    <subcellularLocation>
        <location evidence="1">Cell membrane</location>
        <topology evidence="1">Multi-pass membrane protein</topology>
    </subcellularLocation>
</comment>
<organism evidence="9 10">
    <name type="scientific">Nonomuraea jiangxiensis</name>
    <dbReference type="NCBI Taxonomy" id="633440"/>
    <lineage>
        <taxon>Bacteria</taxon>
        <taxon>Bacillati</taxon>
        <taxon>Actinomycetota</taxon>
        <taxon>Actinomycetes</taxon>
        <taxon>Streptosporangiales</taxon>
        <taxon>Streptosporangiaceae</taxon>
        <taxon>Nonomuraea</taxon>
    </lineage>
</organism>
<evidence type="ECO:0000256" key="4">
    <source>
        <dbReference type="ARBA" id="ARBA00022989"/>
    </source>
</evidence>
<keyword evidence="10" id="KW-1185">Reference proteome</keyword>
<feature type="transmembrane region" description="Helical" evidence="7">
    <location>
        <begin position="300"/>
        <end position="326"/>
    </location>
</feature>
<feature type="domain" description="Major facilitator superfamily (MFS) profile" evidence="8">
    <location>
        <begin position="11"/>
        <end position="463"/>
    </location>
</feature>
<dbReference type="PROSITE" id="PS50850">
    <property type="entry name" value="MFS"/>
    <property type="match status" value="1"/>
</dbReference>
<dbReference type="InterPro" id="IPR011701">
    <property type="entry name" value="MFS"/>
</dbReference>
<evidence type="ECO:0000256" key="7">
    <source>
        <dbReference type="SAM" id="Phobius"/>
    </source>
</evidence>
<evidence type="ECO:0000256" key="6">
    <source>
        <dbReference type="SAM" id="MobiDB-lite"/>
    </source>
</evidence>
<keyword evidence="3 7" id="KW-0812">Transmembrane</keyword>
<evidence type="ECO:0000313" key="10">
    <source>
        <dbReference type="Proteomes" id="UP000199202"/>
    </source>
</evidence>
<name>A0A1G9J4U8_9ACTN</name>
<feature type="transmembrane region" description="Helical" evidence="7">
    <location>
        <begin position="367"/>
        <end position="392"/>
    </location>
</feature>
<keyword evidence="5 7" id="KW-0472">Membrane</keyword>
<proteinExistence type="predicted"/>
<dbReference type="EMBL" id="FNDJ01000024">
    <property type="protein sequence ID" value="SDL32243.1"/>
    <property type="molecule type" value="Genomic_DNA"/>
</dbReference>
<protein>
    <submittedName>
        <fullName evidence="9">Major Facilitator Superfamily protein</fullName>
    </submittedName>
</protein>
<dbReference type="InterPro" id="IPR036259">
    <property type="entry name" value="MFS_trans_sf"/>
</dbReference>
<feature type="transmembrane region" description="Helical" evidence="7">
    <location>
        <begin position="404"/>
        <end position="424"/>
    </location>
</feature>
<feature type="transmembrane region" description="Helical" evidence="7">
    <location>
        <begin position="230"/>
        <end position="248"/>
    </location>
</feature>
<gene>
    <name evidence="9" type="ORF">SAMN05421869_124138</name>
</gene>
<dbReference type="STRING" id="633440.SAMN05421869_124138"/>
<dbReference type="OrthoDB" id="4484751at2"/>
<evidence type="ECO:0000256" key="2">
    <source>
        <dbReference type="ARBA" id="ARBA00022448"/>
    </source>
</evidence>
<keyword evidence="4 7" id="KW-1133">Transmembrane helix</keyword>
<feature type="transmembrane region" description="Helical" evidence="7">
    <location>
        <begin position="436"/>
        <end position="458"/>
    </location>
</feature>
<dbReference type="InterPro" id="IPR020846">
    <property type="entry name" value="MFS_dom"/>
</dbReference>
<dbReference type="Proteomes" id="UP000199202">
    <property type="component" value="Unassembled WGS sequence"/>
</dbReference>
<feature type="region of interest" description="Disordered" evidence="6">
    <location>
        <begin position="466"/>
        <end position="486"/>
    </location>
</feature>
<dbReference type="PANTHER" id="PTHR42718">
    <property type="entry name" value="MAJOR FACILITATOR SUPERFAMILY MULTIDRUG TRANSPORTER MFSC"/>
    <property type="match status" value="1"/>
</dbReference>
<sequence>MRRNRGAQREAGRLLVPGLVFLGMVVAVVSSLGASLIPTIAETYDVSPNVAQWSLTITFLVSAPATPLLGRLGDGPHRRQVIIGILAAVTLGSVLAALPLGFPLLLVGRGLQGIGLALTPLGIAVVRDALPPERVPPAAAKLSVTTAAGIGLGYPITGLVALHGGLHAAFWFGAAVSAAGLLIAVLVVPSAANRPRTPIDFPGVVLLGAALSGLLLALSEGGRWGWTSPAVILVVAASLVTLAGWVLLESRRRHPLVDLRLLTRRGVLTADVIVLLAGVGMYVLISLTTRFVQTPSSTGYGLGATVVVAGLTLLPFSAASALATRLTRSVATTVSSSVVLATGAVLVLAASVLFACATTGMGEVLTVMALAGLGVGAIFAVLPGLIVGSVPAHETGSATSFHQVIRYVGYAVGSAMSGAVLEAATGPGQPFPVAAGYTHAALLGGGVSVLTVVASIVLPRLRAGTAPSAQSRAGGNTEPAPHVPCG</sequence>
<dbReference type="Gene3D" id="1.20.1250.20">
    <property type="entry name" value="MFS general substrate transporter like domains"/>
    <property type="match status" value="2"/>
</dbReference>
<evidence type="ECO:0000256" key="1">
    <source>
        <dbReference type="ARBA" id="ARBA00004651"/>
    </source>
</evidence>
<evidence type="ECO:0000256" key="5">
    <source>
        <dbReference type="ARBA" id="ARBA00023136"/>
    </source>
</evidence>
<feature type="transmembrane region" description="Helical" evidence="7">
    <location>
        <begin position="338"/>
        <end position="361"/>
    </location>
</feature>
<evidence type="ECO:0000259" key="8">
    <source>
        <dbReference type="PROSITE" id="PS50850"/>
    </source>
</evidence>
<keyword evidence="2" id="KW-0813">Transport</keyword>
<evidence type="ECO:0000256" key="3">
    <source>
        <dbReference type="ARBA" id="ARBA00022692"/>
    </source>
</evidence>
<reference evidence="9 10" key="1">
    <citation type="submission" date="2016-10" db="EMBL/GenBank/DDBJ databases">
        <authorList>
            <person name="de Groot N.N."/>
        </authorList>
    </citation>
    <scope>NUCLEOTIDE SEQUENCE [LARGE SCALE GENOMIC DNA]</scope>
    <source>
        <strain evidence="9 10">CGMCC 4.6533</strain>
    </source>
</reference>
<feature type="transmembrane region" description="Helical" evidence="7">
    <location>
        <begin position="81"/>
        <end position="105"/>
    </location>
</feature>
<feature type="transmembrane region" description="Helical" evidence="7">
    <location>
        <begin position="168"/>
        <end position="187"/>
    </location>
</feature>
<feature type="transmembrane region" description="Helical" evidence="7">
    <location>
        <begin position="268"/>
        <end position="288"/>
    </location>
</feature>
<dbReference type="GO" id="GO:0005886">
    <property type="term" value="C:plasma membrane"/>
    <property type="evidence" value="ECO:0007669"/>
    <property type="project" value="UniProtKB-SubCell"/>
</dbReference>
<dbReference type="PANTHER" id="PTHR42718:SF9">
    <property type="entry name" value="MAJOR FACILITATOR SUPERFAMILY MULTIDRUG TRANSPORTER MFSC"/>
    <property type="match status" value="1"/>
</dbReference>
<dbReference type="AlphaFoldDB" id="A0A1G9J4U8"/>
<accession>A0A1G9J4U8</accession>
<evidence type="ECO:0000313" key="9">
    <source>
        <dbReference type="EMBL" id="SDL32243.1"/>
    </source>
</evidence>
<dbReference type="SUPFAM" id="SSF103473">
    <property type="entry name" value="MFS general substrate transporter"/>
    <property type="match status" value="2"/>
</dbReference>
<feature type="transmembrane region" description="Helical" evidence="7">
    <location>
        <begin position="50"/>
        <end position="69"/>
    </location>
</feature>
<dbReference type="Pfam" id="PF07690">
    <property type="entry name" value="MFS_1"/>
    <property type="match status" value="1"/>
</dbReference>
<feature type="transmembrane region" description="Helical" evidence="7">
    <location>
        <begin position="199"/>
        <end position="218"/>
    </location>
</feature>
<feature type="transmembrane region" description="Helical" evidence="7">
    <location>
        <begin position="12"/>
        <end position="38"/>
    </location>
</feature>
<dbReference type="GO" id="GO:0022857">
    <property type="term" value="F:transmembrane transporter activity"/>
    <property type="evidence" value="ECO:0007669"/>
    <property type="project" value="InterPro"/>
</dbReference>